<evidence type="ECO:0000256" key="2">
    <source>
        <dbReference type="PROSITE-ProRule" id="PRU00059"/>
    </source>
</evidence>
<feature type="compositionally biased region" description="Basic and acidic residues" evidence="3">
    <location>
        <begin position="1110"/>
        <end position="1119"/>
    </location>
</feature>
<evidence type="ECO:0000313" key="7">
    <source>
        <dbReference type="RefSeq" id="XP_015594653.1"/>
    </source>
</evidence>
<dbReference type="SUPFAM" id="SSF49854">
    <property type="entry name" value="Spermadhesin, CUB domain"/>
    <property type="match status" value="1"/>
</dbReference>
<evidence type="ECO:0000256" key="4">
    <source>
        <dbReference type="SAM" id="SignalP"/>
    </source>
</evidence>
<dbReference type="CTD" id="40225"/>
<dbReference type="InterPro" id="IPR036383">
    <property type="entry name" value="TSP1_rpt_sf"/>
</dbReference>
<feature type="compositionally biased region" description="Basic and acidic residues" evidence="3">
    <location>
        <begin position="1180"/>
        <end position="1190"/>
    </location>
</feature>
<keyword evidence="6" id="KW-1185">Reference proteome</keyword>
<comment type="caution">
    <text evidence="2">Lacks conserved residue(s) required for the propagation of feature annotation.</text>
</comment>
<dbReference type="Gene3D" id="2.60.120.290">
    <property type="entry name" value="Spermadhesin, CUB domain"/>
    <property type="match status" value="1"/>
</dbReference>
<feature type="region of interest" description="Disordered" evidence="3">
    <location>
        <begin position="1292"/>
        <end position="1313"/>
    </location>
</feature>
<dbReference type="GeneID" id="107267440"/>
<dbReference type="PROSITE" id="PS01180">
    <property type="entry name" value="CUB"/>
    <property type="match status" value="1"/>
</dbReference>
<feature type="compositionally biased region" description="Basic and acidic residues" evidence="3">
    <location>
        <begin position="1128"/>
        <end position="1137"/>
    </location>
</feature>
<dbReference type="RefSeq" id="XP_015594657.1">
    <property type="nucleotide sequence ID" value="XM_015739171.2"/>
</dbReference>
<feature type="compositionally biased region" description="Low complexity" evidence="3">
    <location>
        <begin position="833"/>
        <end position="859"/>
    </location>
</feature>
<keyword evidence="4" id="KW-0732">Signal</keyword>
<gene>
    <name evidence="7 8 9 10 11 12 13" type="primary">LOC107267440</name>
</gene>
<feature type="compositionally biased region" description="Basic and acidic residues" evidence="3">
    <location>
        <begin position="887"/>
        <end position="900"/>
    </location>
</feature>
<dbReference type="GO" id="GO:0071944">
    <property type="term" value="C:cell periphery"/>
    <property type="evidence" value="ECO:0007669"/>
    <property type="project" value="TreeGrafter"/>
</dbReference>
<dbReference type="RefSeq" id="XP_024940467.1">
    <property type="nucleotide sequence ID" value="XM_025084699.1"/>
</dbReference>
<feature type="compositionally biased region" description="Basic and acidic residues" evidence="3">
    <location>
        <begin position="1085"/>
        <end position="1102"/>
    </location>
</feature>
<reference evidence="7 8" key="1">
    <citation type="submission" date="2025-04" db="UniProtKB">
        <authorList>
            <consortium name="RefSeq"/>
        </authorList>
    </citation>
    <scope>IDENTIFICATION</scope>
</reference>
<dbReference type="SUPFAM" id="SSF82895">
    <property type="entry name" value="TSP-1 type 1 repeat"/>
    <property type="match status" value="1"/>
</dbReference>
<accession>A0AAJ7BUK6</accession>
<dbReference type="PANTHER" id="PTHR16311">
    <property type="entry name" value="THROMBOSPONDIN TYPE I DOMAIN-CONTAINING 1"/>
    <property type="match status" value="1"/>
</dbReference>
<feature type="compositionally biased region" description="Basic and acidic residues" evidence="3">
    <location>
        <begin position="1229"/>
        <end position="1248"/>
    </location>
</feature>
<evidence type="ECO:0000313" key="8">
    <source>
        <dbReference type="RefSeq" id="XP_015594654.1"/>
    </source>
</evidence>
<dbReference type="Proteomes" id="UP000694920">
    <property type="component" value="Unplaced"/>
</dbReference>
<dbReference type="PANTHER" id="PTHR16311:SF3">
    <property type="entry name" value="THROMBOSPONDIN TYPE-1 DOMAIN-CONTAINING PROTEIN 1"/>
    <property type="match status" value="1"/>
</dbReference>
<evidence type="ECO:0000313" key="11">
    <source>
        <dbReference type="RefSeq" id="XP_015594658.1"/>
    </source>
</evidence>
<evidence type="ECO:0000256" key="3">
    <source>
        <dbReference type="SAM" id="MobiDB-lite"/>
    </source>
</evidence>
<dbReference type="RefSeq" id="XP_015594654.1">
    <property type="nucleotide sequence ID" value="XM_015739168.2"/>
</dbReference>
<dbReference type="RefSeq" id="XP_015594658.1">
    <property type="nucleotide sequence ID" value="XM_015739172.2"/>
</dbReference>
<sequence>MNWSSRWSPLWVLIFILLKCGISGAMLALEHSVSPRLIVAASHTALSGNLSVLILELPTFEKSVTSVSTTTEDADIIMEEDEDDEIGGQSRNEVFGVPLVLRVLRLDGFSSELVGEVPVENVAASGGNVSLVIPCGFFSRGGTYSLQVQQKSSASQDKFIDVTDLHELQMKTSLDVRWPTPSLSLEPQHLKTYPGQPVLATLEYAGISCTPSAGVPVTTYSLQLIYCGASVLSCDPRNKTHVQALYTEEVKGFPLQRVVTLRCEFFGLAGHYALRLKPTDANPSAPTTSAYIKVEWSDQFVFNVHARSVKPCVGSTGGISVLFEYPSCRLQGDRVRVYGRLRADVASLAPPSSLHYVAELKAPPGKHTLTFDCDIFTERFVEYCFVYVSEAINGAMTEVRVDCIPTYPLQDGNAAGWGPWSQWTPCSSSCVGGTRNRHRFCDTPPPKYGAKFCQGKAVETESCGGTGELDLHGIWNPGDWECRHGTGLAAHRPEVTAEVGTKCRCGCVVNLTDEKPRTILAASTQACPGRSFWLIQTAGEYTVRFHLDQARFPCPKQYIKVRDGDSLSAELLADVAFDKSEPPTGTVISSENSLLVEFFSDEMAAEIESCVGGFLAHVITFQNPTADNGTTISTLLLNPKVMAAAGRWALWLTPAHLVAASLLILMFLVSVILALQYALKYRKYQIAEDLDSLTDNSACSGSMQGLARRARALSSATLISEVVSLVRLPRRGSTKHSRLEEAPADIEDGYESTETQAEICLNGRVEDEQSVDSGTLKQRESDEYGSQKTIVPSVMSTPTRRSSTSSTSAPGQPEVKYARPVKLRTVGPISPVSEETSTSEGSRRYSVTSASTSVNNVRVPHPKSSTLLQAKGFSPASTSSNISTLRCGKESKDRRNRERLLQGPGSEFSLANPDMDLELDYYDYNVVNAGAAPGSYLGMDPAFLVWIPPLDPGDSEILGAIEEDHYYEEIPDRRSELGSRVKLDTEGAALTAAEYMLVKSRGEDRTVGPDGTRRAEDEILPRRLDPGESRLHDEIITEYRARLSEGLLPIHRLLEESRVRVSEESLARQAQEDPGVQIDIIPNRLVEDGDRSESKEKSESKFTPKTTRNRLQEEHERSKTSGVSRNRHRDDNHDRSRTPGGSPLSVTASKSRKHSNSNPNSGKQSDESDCSTRTAANVRSRLENDTDSHLKNSPVLSGTTRISEEMSRSRALEGNEARSKSSKIRKDTKHQESRDLDRDFCERKDDAISSKPKTPNVQRRYKDITELNTICDSQKIVNPVNIPLKEFPRGRLASPAKVHKSKEARKDVIAQKEIQSPDYGVEVDMKEEPKGSFYDLIGEGEDGFKFADEDEEYVDNKVTA</sequence>
<proteinExistence type="predicted"/>
<feature type="chain" id="PRO_5044708622" evidence="4">
    <location>
        <begin position="25"/>
        <end position="1360"/>
    </location>
</feature>
<dbReference type="KEGG" id="ccin:107267440"/>
<dbReference type="Gene3D" id="2.20.100.10">
    <property type="entry name" value="Thrombospondin type-1 (TSP1) repeat"/>
    <property type="match status" value="1"/>
</dbReference>
<feature type="region of interest" description="Disordered" evidence="3">
    <location>
        <begin position="1065"/>
        <end position="1257"/>
    </location>
</feature>
<dbReference type="InterPro" id="IPR000859">
    <property type="entry name" value="CUB_dom"/>
</dbReference>
<keyword evidence="1" id="KW-1015">Disulfide bond</keyword>
<dbReference type="SMART" id="SM00209">
    <property type="entry name" value="TSP1"/>
    <property type="match status" value="1"/>
</dbReference>
<feature type="compositionally biased region" description="Basic and acidic residues" evidence="3">
    <location>
        <begin position="1202"/>
        <end position="1219"/>
    </location>
</feature>
<feature type="signal peptide" evidence="4">
    <location>
        <begin position="1"/>
        <end position="24"/>
    </location>
</feature>
<organism evidence="6 7">
    <name type="scientific">Cephus cinctus</name>
    <name type="common">Wheat stem sawfly</name>
    <dbReference type="NCBI Taxonomy" id="211228"/>
    <lineage>
        <taxon>Eukaryota</taxon>
        <taxon>Metazoa</taxon>
        <taxon>Ecdysozoa</taxon>
        <taxon>Arthropoda</taxon>
        <taxon>Hexapoda</taxon>
        <taxon>Insecta</taxon>
        <taxon>Pterygota</taxon>
        <taxon>Neoptera</taxon>
        <taxon>Endopterygota</taxon>
        <taxon>Hymenoptera</taxon>
        <taxon>Cephoidea</taxon>
        <taxon>Cephidae</taxon>
        <taxon>Cephus</taxon>
    </lineage>
</organism>
<dbReference type="RefSeq" id="XP_015594655.1">
    <property type="nucleotide sequence ID" value="XM_015739169.2"/>
</dbReference>
<dbReference type="RefSeq" id="XP_015594653.1">
    <property type="nucleotide sequence ID" value="XM_015739167.2"/>
</dbReference>
<evidence type="ECO:0000313" key="13">
    <source>
        <dbReference type="RefSeq" id="XP_024940467.1"/>
    </source>
</evidence>
<feature type="compositionally biased region" description="Low complexity" evidence="3">
    <location>
        <begin position="796"/>
        <end position="808"/>
    </location>
</feature>
<dbReference type="InterPro" id="IPR035914">
    <property type="entry name" value="Sperma_CUB_dom_sf"/>
</dbReference>
<dbReference type="Pfam" id="PF00090">
    <property type="entry name" value="TSP_1"/>
    <property type="match status" value="1"/>
</dbReference>
<evidence type="ECO:0000313" key="10">
    <source>
        <dbReference type="RefSeq" id="XP_015594657.1"/>
    </source>
</evidence>
<dbReference type="InterPro" id="IPR038877">
    <property type="entry name" value="THSD1"/>
</dbReference>
<feature type="region of interest" description="Disordered" evidence="3">
    <location>
        <begin position="761"/>
        <end position="814"/>
    </location>
</feature>
<feature type="compositionally biased region" description="Polar residues" evidence="3">
    <location>
        <begin position="875"/>
        <end position="884"/>
    </location>
</feature>
<dbReference type="CDD" id="cd00041">
    <property type="entry name" value="CUB"/>
    <property type="match status" value="1"/>
</dbReference>
<protein>
    <submittedName>
        <fullName evidence="7 8">Uncharacterized protein LOC107267440 isoform X1</fullName>
    </submittedName>
</protein>
<evidence type="ECO:0000256" key="1">
    <source>
        <dbReference type="ARBA" id="ARBA00023157"/>
    </source>
</evidence>
<name>A0AAJ7BUK6_CEPCN</name>
<feature type="domain" description="CUB" evidence="5">
    <location>
        <begin position="463"/>
        <end position="621"/>
    </location>
</feature>
<evidence type="ECO:0000313" key="12">
    <source>
        <dbReference type="RefSeq" id="XP_024940466.1"/>
    </source>
</evidence>
<dbReference type="RefSeq" id="XP_024940466.1">
    <property type="nucleotide sequence ID" value="XM_025084698.1"/>
</dbReference>
<feature type="region of interest" description="Disordered" evidence="3">
    <location>
        <begin position="1002"/>
        <end position="1025"/>
    </location>
</feature>
<evidence type="ECO:0000313" key="6">
    <source>
        <dbReference type="Proteomes" id="UP000694920"/>
    </source>
</evidence>
<feature type="region of interest" description="Disordered" evidence="3">
    <location>
        <begin position="826"/>
        <end position="908"/>
    </location>
</feature>
<evidence type="ECO:0000259" key="5">
    <source>
        <dbReference type="PROSITE" id="PS01180"/>
    </source>
</evidence>
<dbReference type="PROSITE" id="PS50092">
    <property type="entry name" value="TSP1"/>
    <property type="match status" value="1"/>
</dbReference>
<evidence type="ECO:0000313" key="9">
    <source>
        <dbReference type="RefSeq" id="XP_015594655.1"/>
    </source>
</evidence>
<dbReference type="FunFam" id="2.20.100.10:FF:000001">
    <property type="entry name" value="semaphorin-5A isoform X1"/>
    <property type="match status" value="1"/>
</dbReference>
<dbReference type="InterPro" id="IPR000884">
    <property type="entry name" value="TSP1_rpt"/>
</dbReference>